<gene>
    <name evidence="1" type="ORF">HD593_008767</name>
</gene>
<dbReference type="RefSeq" id="WP_185108482.1">
    <property type="nucleotide sequence ID" value="NZ_BAAAXY010000107.1"/>
</dbReference>
<reference evidence="1 2" key="1">
    <citation type="submission" date="2020-08" db="EMBL/GenBank/DDBJ databases">
        <title>Sequencing the genomes of 1000 actinobacteria strains.</title>
        <authorList>
            <person name="Klenk H.-P."/>
        </authorList>
    </citation>
    <scope>NUCLEOTIDE SEQUENCE [LARGE SCALE GENOMIC DNA]</scope>
    <source>
        <strain evidence="1 2">DSM 43768</strain>
    </source>
</reference>
<dbReference type="Proteomes" id="UP000565579">
    <property type="component" value="Unassembled WGS sequence"/>
</dbReference>
<keyword evidence="2" id="KW-1185">Reference proteome</keyword>
<evidence type="ECO:0000313" key="1">
    <source>
        <dbReference type="EMBL" id="MBB6553972.1"/>
    </source>
</evidence>
<name>A0A7X0P2H4_9ACTN</name>
<accession>A0A7X0P2H4</accession>
<protein>
    <submittedName>
        <fullName evidence="1">Uncharacterized protein</fullName>
    </submittedName>
</protein>
<dbReference type="AlphaFoldDB" id="A0A7X0P2H4"/>
<evidence type="ECO:0000313" key="2">
    <source>
        <dbReference type="Proteomes" id="UP000565579"/>
    </source>
</evidence>
<comment type="caution">
    <text evidence="1">The sequence shown here is derived from an EMBL/GenBank/DDBJ whole genome shotgun (WGS) entry which is preliminary data.</text>
</comment>
<proteinExistence type="predicted"/>
<dbReference type="EMBL" id="JACHMI010000001">
    <property type="protein sequence ID" value="MBB6553972.1"/>
    <property type="molecule type" value="Genomic_DNA"/>
</dbReference>
<organism evidence="1 2">
    <name type="scientific">Nonomuraea rubra</name>
    <dbReference type="NCBI Taxonomy" id="46180"/>
    <lineage>
        <taxon>Bacteria</taxon>
        <taxon>Bacillati</taxon>
        <taxon>Actinomycetota</taxon>
        <taxon>Actinomycetes</taxon>
        <taxon>Streptosporangiales</taxon>
        <taxon>Streptosporangiaceae</taxon>
        <taxon>Nonomuraea</taxon>
    </lineage>
</organism>
<sequence>MRPVDRAEYLGYTPDTESRRLIAHGLPKELPETLGGRHRFTPLSLYVGDRLAAAAFARLDGVGLFWLDVWLLSPRRGGRWSLRAGGTAAADPSDESVLRPRPGCTVLDGHAHAGESARFNASPVPWLRRPYRWVGYGIVRLSAEVGAVRLGERDIMVPEHGLQALAWQAGRTGAEVDLLGHRGEHLSALPLPTYT</sequence>